<evidence type="ECO:0000313" key="2">
    <source>
        <dbReference type="EMBL" id="KAL2839242.1"/>
    </source>
</evidence>
<proteinExistence type="predicted"/>
<name>A0ABR4JGS2_9EURO</name>
<evidence type="ECO:0000256" key="1">
    <source>
        <dbReference type="SAM" id="MobiDB-lite"/>
    </source>
</evidence>
<reference evidence="2 3" key="1">
    <citation type="submission" date="2024-07" db="EMBL/GenBank/DDBJ databases">
        <title>Section-level genome sequencing and comparative genomics of Aspergillus sections Usti and Cavernicolus.</title>
        <authorList>
            <consortium name="Lawrence Berkeley National Laboratory"/>
            <person name="Nybo J.L."/>
            <person name="Vesth T.C."/>
            <person name="Theobald S."/>
            <person name="Frisvad J.C."/>
            <person name="Larsen T.O."/>
            <person name="Kjaerboelling I."/>
            <person name="Rothschild-Mancinelli K."/>
            <person name="Lyhne E.K."/>
            <person name="Kogle M.E."/>
            <person name="Barry K."/>
            <person name="Clum A."/>
            <person name="Na H."/>
            <person name="Ledsgaard L."/>
            <person name="Lin J."/>
            <person name="Lipzen A."/>
            <person name="Kuo A."/>
            <person name="Riley R."/>
            <person name="Mondo S."/>
            <person name="LaButti K."/>
            <person name="Haridas S."/>
            <person name="Pangalinan J."/>
            <person name="Salamov A.A."/>
            <person name="Simmons B.A."/>
            <person name="Magnuson J.K."/>
            <person name="Chen J."/>
            <person name="Drula E."/>
            <person name="Henrissat B."/>
            <person name="Wiebenga A."/>
            <person name="Lubbers R.J."/>
            <person name="Gomes A.C."/>
            <person name="Macurrencykelacurrency M.R."/>
            <person name="Stajich J."/>
            <person name="Grigoriev I.V."/>
            <person name="Mortensen U.H."/>
            <person name="De vries R.P."/>
            <person name="Baker S.E."/>
            <person name="Andersen M.R."/>
        </authorList>
    </citation>
    <scope>NUCLEOTIDE SEQUENCE [LARGE SCALE GENOMIC DNA]</scope>
    <source>
        <strain evidence="2 3">CBS 756.74</strain>
    </source>
</reference>
<gene>
    <name evidence="2" type="ORF">BJX68DRAFT_248076</name>
</gene>
<comment type="caution">
    <text evidence="2">The sequence shown here is derived from an EMBL/GenBank/DDBJ whole genome shotgun (WGS) entry which is preliminary data.</text>
</comment>
<dbReference type="GeneID" id="98157024"/>
<evidence type="ECO:0000313" key="3">
    <source>
        <dbReference type="Proteomes" id="UP001610444"/>
    </source>
</evidence>
<dbReference type="EMBL" id="JBFXLR010000076">
    <property type="protein sequence ID" value="KAL2839242.1"/>
    <property type="molecule type" value="Genomic_DNA"/>
</dbReference>
<feature type="region of interest" description="Disordered" evidence="1">
    <location>
        <begin position="19"/>
        <end position="39"/>
    </location>
</feature>
<keyword evidence="3" id="KW-1185">Reference proteome</keyword>
<sequence length="72" mass="7928">MGRWDYCDFLAIARYVMKSTSSKRQDGEQGENASLSSNASRVGMTSVVWYERNHEPGFGTDCSNILVGASTT</sequence>
<protein>
    <submittedName>
        <fullName evidence="2">Uncharacterized protein</fullName>
    </submittedName>
</protein>
<dbReference type="RefSeq" id="XP_070893448.1">
    <property type="nucleotide sequence ID" value="XM_071041860.1"/>
</dbReference>
<accession>A0ABR4JGS2</accession>
<dbReference type="Proteomes" id="UP001610444">
    <property type="component" value="Unassembled WGS sequence"/>
</dbReference>
<organism evidence="2 3">
    <name type="scientific">Aspergillus pseudodeflectus</name>
    <dbReference type="NCBI Taxonomy" id="176178"/>
    <lineage>
        <taxon>Eukaryota</taxon>
        <taxon>Fungi</taxon>
        <taxon>Dikarya</taxon>
        <taxon>Ascomycota</taxon>
        <taxon>Pezizomycotina</taxon>
        <taxon>Eurotiomycetes</taxon>
        <taxon>Eurotiomycetidae</taxon>
        <taxon>Eurotiales</taxon>
        <taxon>Aspergillaceae</taxon>
        <taxon>Aspergillus</taxon>
        <taxon>Aspergillus subgen. Nidulantes</taxon>
    </lineage>
</organism>